<protein>
    <submittedName>
        <fullName evidence="2">Protein of uncharacterized function (DUF3592)</fullName>
    </submittedName>
</protein>
<evidence type="ECO:0000313" key="3">
    <source>
        <dbReference type="Proteomes" id="UP000269542"/>
    </source>
</evidence>
<dbReference type="AlphaFoldDB" id="A0A3S5EW42"/>
<dbReference type="EMBL" id="LR134476">
    <property type="protein sequence ID" value="VEI13628.1"/>
    <property type="molecule type" value="Genomic_DNA"/>
</dbReference>
<keyword evidence="3" id="KW-1185">Reference proteome</keyword>
<keyword evidence="1" id="KW-0472">Membrane</keyword>
<evidence type="ECO:0000313" key="2">
    <source>
        <dbReference type="EMBL" id="VEI13628.1"/>
    </source>
</evidence>
<dbReference type="RefSeq" id="WP_126416716.1">
    <property type="nucleotide sequence ID" value="NZ_LR134476.1"/>
</dbReference>
<reference evidence="2 3" key="1">
    <citation type="submission" date="2018-12" db="EMBL/GenBank/DDBJ databases">
        <authorList>
            <consortium name="Pathogen Informatics"/>
        </authorList>
    </citation>
    <scope>NUCLEOTIDE SEQUENCE [LARGE SCALE GENOMIC DNA]</scope>
    <source>
        <strain evidence="2 3">NCTC13354</strain>
    </source>
</reference>
<proteinExistence type="predicted"/>
<dbReference type="KEGG" id="tbw:NCTC13354_01349"/>
<dbReference type="Proteomes" id="UP000269542">
    <property type="component" value="Chromosome"/>
</dbReference>
<accession>A0A3S5EW42</accession>
<gene>
    <name evidence="2" type="ORF">NCTC13354_01349</name>
</gene>
<feature type="transmembrane region" description="Helical" evidence="1">
    <location>
        <begin position="37"/>
        <end position="57"/>
    </location>
</feature>
<sequence>MNRRMALAIVGAVLALFGVFAAVLIFTDHRGSGTSFPWGFMAVAGAFVVGGCGLALYNLRANAADSQLVESGIPYWGVVTAIERKVQSAISGKTHYVLTATGTHGSDTRAFTKVYEGVRPFLDEGQEVTIYVDREDPERFVIKR</sequence>
<name>A0A3S5EW42_9ACTO</name>
<keyword evidence="1" id="KW-0812">Transmembrane</keyword>
<keyword evidence="1" id="KW-1133">Transmembrane helix</keyword>
<evidence type="ECO:0000256" key="1">
    <source>
        <dbReference type="SAM" id="Phobius"/>
    </source>
</evidence>
<organism evidence="2 3">
    <name type="scientific">Trueperella bialowiezensis</name>
    <dbReference type="NCBI Taxonomy" id="312285"/>
    <lineage>
        <taxon>Bacteria</taxon>
        <taxon>Bacillati</taxon>
        <taxon>Actinomycetota</taxon>
        <taxon>Actinomycetes</taxon>
        <taxon>Actinomycetales</taxon>
        <taxon>Actinomycetaceae</taxon>
        <taxon>Trueperella</taxon>
    </lineage>
</organism>